<dbReference type="EMBL" id="LR738855">
    <property type="protein sequence ID" value="VZH85929.1"/>
    <property type="molecule type" value="Genomic_DNA"/>
</dbReference>
<dbReference type="Proteomes" id="UP000423525">
    <property type="component" value="Chromosome"/>
</dbReference>
<organism evidence="1 2">
    <name type="scientific">Corynebacterium rouxii</name>
    <dbReference type="NCBI Taxonomy" id="2719119"/>
    <lineage>
        <taxon>Bacteria</taxon>
        <taxon>Bacillati</taxon>
        <taxon>Actinomycetota</taxon>
        <taxon>Actinomycetes</taxon>
        <taxon>Mycobacteriales</taxon>
        <taxon>Corynebacteriaceae</taxon>
        <taxon>Corynebacterium</taxon>
    </lineage>
</organism>
<name>A0A6I8MIM0_9CORY</name>
<dbReference type="RefSeq" id="WP_155873821.1">
    <property type="nucleotide sequence ID" value="NZ_CP168248.1"/>
</dbReference>
<reference evidence="1 2" key="1">
    <citation type="submission" date="2019-11" db="EMBL/GenBank/DDBJ databases">
        <authorList>
            <person name="Brisse S."/>
        </authorList>
    </citation>
    <scope>NUCLEOTIDE SEQUENCE [LARGE SCALE GENOMIC DNA]</scope>
    <source>
        <strain evidence="1">FRC0190</strain>
    </source>
</reference>
<sequence>MKTIEVTMTDGTKHTVALTLSDQLEYEKVARRRGYGAVAENPITAGGIMAWHALTRTGVYAGEFEQFAEEVANLGVEQGKVLHLVEPSTAP</sequence>
<dbReference type="KEGG" id="crf:FRC0190_01861"/>
<gene>
    <name evidence="1" type="ORF">FRC0190_01861</name>
</gene>
<protein>
    <submittedName>
        <fullName evidence="1">Uncharacterized protein</fullName>
    </submittedName>
</protein>
<evidence type="ECO:0000313" key="2">
    <source>
        <dbReference type="Proteomes" id="UP000423525"/>
    </source>
</evidence>
<accession>A0A6I8MIM0</accession>
<evidence type="ECO:0000313" key="1">
    <source>
        <dbReference type="EMBL" id="VZH85929.1"/>
    </source>
</evidence>
<proteinExistence type="predicted"/>
<dbReference type="AlphaFoldDB" id="A0A6I8MIM0"/>